<dbReference type="VEuPathDB" id="ToxoDB:EPH_0072830"/>
<name>U6H877_9EIME</name>
<reference evidence="2" key="2">
    <citation type="submission" date="2013-10" db="EMBL/GenBank/DDBJ databases">
        <authorList>
            <person name="Aslett M."/>
        </authorList>
    </citation>
    <scope>NUCLEOTIDE SEQUENCE [LARGE SCALE GENOMIC DNA]</scope>
    <source>
        <strain evidence="2">Houghton</strain>
    </source>
</reference>
<feature type="region of interest" description="Disordered" evidence="1">
    <location>
        <begin position="36"/>
        <end position="74"/>
    </location>
</feature>
<feature type="compositionally biased region" description="Basic and acidic residues" evidence="1">
    <location>
        <begin position="36"/>
        <end position="45"/>
    </location>
</feature>
<sequence length="130" mass="15257">MSPRFSSVYCIFVCPESMFEAQAEATWRQQVKAREFQGEKDKKTAQAEATWRQQVKAREFQGEKDKKTESKEEFEKWKEENRRGIENILRTAFAIQAVYQKEGLQVDETKLQRDLAKAMLQVKATHHSIV</sequence>
<dbReference type="OrthoDB" id="354221at2759"/>
<dbReference type="Proteomes" id="UP000018201">
    <property type="component" value="Unassembled WGS sequence"/>
</dbReference>
<dbReference type="AlphaFoldDB" id="U6H877"/>
<feature type="compositionally biased region" description="Basic and acidic residues" evidence="1">
    <location>
        <begin position="56"/>
        <end position="74"/>
    </location>
</feature>
<evidence type="ECO:0000313" key="3">
    <source>
        <dbReference type="Proteomes" id="UP000018201"/>
    </source>
</evidence>
<gene>
    <name evidence="2" type="ORF">EPH_0072830</name>
</gene>
<organism evidence="2 3">
    <name type="scientific">Eimeria praecox</name>
    <dbReference type="NCBI Taxonomy" id="51316"/>
    <lineage>
        <taxon>Eukaryota</taxon>
        <taxon>Sar</taxon>
        <taxon>Alveolata</taxon>
        <taxon>Apicomplexa</taxon>
        <taxon>Conoidasida</taxon>
        <taxon>Coccidia</taxon>
        <taxon>Eucoccidiorida</taxon>
        <taxon>Eimeriorina</taxon>
        <taxon>Eimeriidae</taxon>
        <taxon>Eimeria</taxon>
    </lineage>
</organism>
<evidence type="ECO:0000313" key="2">
    <source>
        <dbReference type="EMBL" id="CDI88057.1"/>
    </source>
</evidence>
<evidence type="ECO:0000256" key="1">
    <source>
        <dbReference type="SAM" id="MobiDB-lite"/>
    </source>
</evidence>
<accession>U6H877</accession>
<protein>
    <submittedName>
        <fullName evidence="2">Uncharacterized protein</fullName>
    </submittedName>
</protein>
<dbReference type="InterPro" id="IPR027304">
    <property type="entry name" value="Trigger_fact/SurA_dom_sf"/>
</dbReference>
<proteinExistence type="predicted"/>
<dbReference type="EMBL" id="HG709737">
    <property type="protein sequence ID" value="CDI88057.1"/>
    <property type="molecule type" value="Genomic_DNA"/>
</dbReference>
<keyword evidence="3" id="KW-1185">Reference proteome</keyword>
<dbReference type="SUPFAM" id="SSF109998">
    <property type="entry name" value="Triger factor/SurA peptide-binding domain-like"/>
    <property type="match status" value="1"/>
</dbReference>
<reference evidence="2" key="1">
    <citation type="submission" date="2013-10" db="EMBL/GenBank/DDBJ databases">
        <title>Genomic analysis of the causative agents of coccidiosis in chickens.</title>
        <authorList>
            <person name="Reid A.J."/>
            <person name="Blake D."/>
            <person name="Billington K."/>
            <person name="Browne H."/>
            <person name="Dunn M."/>
            <person name="Hung S."/>
            <person name="Kawahara F."/>
            <person name="Miranda-Saavedra D."/>
            <person name="Mourier T."/>
            <person name="Nagra H."/>
            <person name="Otto T.D."/>
            <person name="Rawlings N."/>
            <person name="Sanchez A."/>
            <person name="Sanders M."/>
            <person name="Subramaniam C."/>
            <person name="Tay Y."/>
            <person name="Dear P."/>
            <person name="Doerig C."/>
            <person name="Gruber A."/>
            <person name="Parkinson J."/>
            <person name="Shirley M."/>
            <person name="Wan K.L."/>
            <person name="Berriman M."/>
            <person name="Tomley F."/>
            <person name="Pain A."/>
        </authorList>
    </citation>
    <scope>NUCLEOTIDE SEQUENCE [LARGE SCALE GENOMIC DNA]</scope>
    <source>
        <strain evidence="2">Houghton</strain>
    </source>
</reference>